<gene>
    <name evidence="1" type="ORF">CJD38_07970</name>
</gene>
<evidence type="ECO:0000313" key="1">
    <source>
        <dbReference type="EMBL" id="PTU31775.1"/>
    </source>
</evidence>
<dbReference type="InterPro" id="IPR019600">
    <property type="entry name" value="Hemin_uptake_protein_HemP"/>
</dbReference>
<protein>
    <recommendedName>
        <fullName evidence="3">Hemin uptake protein HemP</fullName>
    </recommendedName>
</protein>
<dbReference type="EMBL" id="QANS01000003">
    <property type="protein sequence ID" value="PTU31775.1"/>
    <property type="molecule type" value="Genomic_DNA"/>
</dbReference>
<dbReference type="AlphaFoldDB" id="A0A2T5MGR0"/>
<dbReference type="Pfam" id="PF10636">
    <property type="entry name" value="hemP"/>
    <property type="match status" value="1"/>
</dbReference>
<dbReference type="Gene3D" id="2.10.70.10">
    <property type="entry name" value="Complement Module, domain 1"/>
    <property type="match status" value="1"/>
</dbReference>
<evidence type="ECO:0008006" key="3">
    <source>
        <dbReference type="Google" id="ProtNLM"/>
    </source>
</evidence>
<organism evidence="1 2">
    <name type="scientific">Stenotrophobium rhamnosiphilum</name>
    <dbReference type="NCBI Taxonomy" id="2029166"/>
    <lineage>
        <taxon>Bacteria</taxon>
        <taxon>Pseudomonadati</taxon>
        <taxon>Pseudomonadota</taxon>
        <taxon>Gammaproteobacteria</taxon>
        <taxon>Nevskiales</taxon>
        <taxon>Nevskiaceae</taxon>
        <taxon>Stenotrophobium</taxon>
    </lineage>
</organism>
<dbReference type="Proteomes" id="UP000244248">
    <property type="component" value="Unassembled WGS sequence"/>
</dbReference>
<proteinExistence type="predicted"/>
<comment type="caution">
    <text evidence="1">The sequence shown here is derived from an EMBL/GenBank/DDBJ whole genome shotgun (WGS) entry which is preliminary data.</text>
</comment>
<evidence type="ECO:0000313" key="2">
    <source>
        <dbReference type="Proteomes" id="UP000244248"/>
    </source>
</evidence>
<sequence length="27" mass="3199">MDCIPIRHGDNVYWLRATRQGKLLLTK</sequence>
<name>A0A2T5MGR0_9GAMM</name>
<keyword evidence="2" id="KW-1185">Reference proteome</keyword>
<reference evidence="1 2" key="1">
    <citation type="submission" date="2018-04" db="EMBL/GenBank/DDBJ databases">
        <title>Novel species isolated from glacier.</title>
        <authorList>
            <person name="Liu Q."/>
            <person name="Xin Y.-H."/>
        </authorList>
    </citation>
    <scope>NUCLEOTIDE SEQUENCE [LARGE SCALE GENOMIC DNA]</scope>
    <source>
        <strain evidence="1 2">GT1R17</strain>
    </source>
</reference>
<accession>A0A2T5MGR0</accession>